<sequence>MNLIKKLFGNKKKTKSSAKDTIIRLFDESAAVGSIDGQTIVAVAAIYEHAPRSPSSGQLVAMPSQLHLAQMYIDSHKRAGFINPSLSLASD</sequence>
<evidence type="ECO:0000313" key="1">
    <source>
        <dbReference type="EMBL" id="GAF97961.1"/>
    </source>
</evidence>
<feature type="non-terminal residue" evidence="1">
    <location>
        <position position="91"/>
    </location>
</feature>
<gene>
    <name evidence="1" type="ORF">S01H1_21850</name>
</gene>
<dbReference type="EMBL" id="BARS01012198">
    <property type="protein sequence ID" value="GAF97961.1"/>
    <property type="molecule type" value="Genomic_DNA"/>
</dbReference>
<dbReference type="AlphaFoldDB" id="X0UFA6"/>
<reference evidence="1" key="1">
    <citation type="journal article" date="2014" name="Front. Microbiol.">
        <title>High frequency of phylogenetically diverse reductive dehalogenase-homologous genes in deep subseafloor sedimentary metagenomes.</title>
        <authorList>
            <person name="Kawai M."/>
            <person name="Futagami T."/>
            <person name="Toyoda A."/>
            <person name="Takaki Y."/>
            <person name="Nishi S."/>
            <person name="Hori S."/>
            <person name="Arai W."/>
            <person name="Tsubouchi T."/>
            <person name="Morono Y."/>
            <person name="Uchiyama I."/>
            <person name="Ito T."/>
            <person name="Fujiyama A."/>
            <person name="Inagaki F."/>
            <person name="Takami H."/>
        </authorList>
    </citation>
    <scope>NUCLEOTIDE SEQUENCE</scope>
    <source>
        <strain evidence="1">Expedition CK06-06</strain>
    </source>
</reference>
<name>X0UFA6_9ZZZZ</name>
<protein>
    <submittedName>
        <fullName evidence="1">Uncharacterized protein</fullName>
    </submittedName>
</protein>
<proteinExistence type="predicted"/>
<accession>X0UFA6</accession>
<organism evidence="1">
    <name type="scientific">marine sediment metagenome</name>
    <dbReference type="NCBI Taxonomy" id="412755"/>
    <lineage>
        <taxon>unclassified sequences</taxon>
        <taxon>metagenomes</taxon>
        <taxon>ecological metagenomes</taxon>
    </lineage>
</organism>
<comment type="caution">
    <text evidence="1">The sequence shown here is derived from an EMBL/GenBank/DDBJ whole genome shotgun (WGS) entry which is preliminary data.</text>
</comment>